<dbReference type="PANTHER" id="PTHR43827:SF13">
    <property type="entry name" value="ALDO_KETO REDUCTASE FAMILY PROTEIN"/>
    <property type="match status" value="1"/>
</dbReference>
<organism evidence="8">
    <name type="scientific">Adineta ricciae</name>
    <name type="common">Rotifer</name>
    <dbReference type="NCBI Taxonomy" id="249248"/>
    <lineage>
        <taxon>Eukaryota</taxon>
        <taxon>Metazoa</taxon>
        <taxon>Spiralia</taxon>
        <taxon>Gnathifera</taxon>
        <taxon>Rotifera</taxon>
        <taxon>Eurotatoria</taxon>
        <taxon>Bdelloidea</taxon>
        <taxon>Adinetida</taxon>
        <taxon>Adinetidae</taxon>
        <taxon>Adineta</taxon>
    </lineage>
</organism>
<dbReference type="EMBL" id="CAJNOR010001524">
    <property type="protein sequence ID" value="CAF1157542.1"/>
    <property type="molecule type" value="Genomic_DNA"/>
</dbReference>
<keyword evidence="2" id="KW-0560">Oxidoreductase</keyword>
<dbReference type="PANTHER" id="PTHR43827">
    <property type="entry name" value="2,5-DIKETO-D-GLUCONIC ACID REDUCTASE"/>
    <property type="match status" value="1"/>
</dbReference>
<dbReference type="EMBL" id="CAJNOJ010000159">
    <property type="protein sequence ID" value="CAF1219123.1"/>
    <property type="molecule type" value="Genomic_DNA"/>
</dbReference>
<protein>
    <recommendedName>
        <fullName evidence="6">NADP-dependent oxidoreductase domain-containing protein</fullName>
    </recommendedName>
</protein>
<reference evidence="8" key="1">
    <citation type="submission" date="2021-02" db="EMBL/GenBank/DDBJ databases">
        <authorList>
            <person name="Nowell W R."/>
        </authorList>
    </citation>
    <scope>NUCLEOTIDE SEQUENCE</scope>
</reference>
<feature type="domain" description="NADP-dependent oxidoreductase" evidence="6">
    <location>
        <begin position="50"/>
        <end position="274"/>
    </location>
</feature>
<sequence length="300" mass="34248">MFSYTLSKRQTRTSKQIVSGNATLRLIDGNRIPLFGLGLYEVDGSSWTTRLVKSAITMGYRLFDTAEVYENEHELGEGIRKSSVAREQVYITSKVYTTEGGRRQVLDCVRQSLMQLMVDYIDLYLIHAPQGGHVLDAYDTLHELRNLGRIRSVGVSNFGISHLEVIRKSGRPLPVVNQIELHPFCQQRPIVNYCRRHGIALMAYSPMARGAALNDPFVLQLARKYRRTPAQILLRWSVQNGFIPIPKTNHLSRLKENFQVFDFRLSANDMRQLTDYGYQQPMVSGWNPVSNTTSQFGAIY</sequence>
<feature type="binding site" evidence="4">
    <location>
        <position position="127"/>
    </location>
    <ligand>
        <name>substrate</name>
    </ligand>
</feature>
<evidence type="ECO:0000256" key="1">
    <source>
        <dbReference type="ARBA" id="ARBA00007905"/>
    </source>
</evidence>
<evidence type="ECO:0000313" key="8">
    <source>
        <dbReference type="EMBL" id="CAF1219123.1"/>
    </source>
</evidence>
<dbReference type="Proteomes" id="UP000663828">
    <property type="component" value="Unassembled WGS sequence"/>
</dbReference>
<dbReference type="PIRSF" id="PIRSF000097">
    <property type="entry name" value="AKR"/>
    <property type="match status" value="1"/>
</dbReference>
<evidence type="ECO:0000259" key="6">
    <source>
        <dbReference type="Pfam" id="PF00248"/>
    </source>
</evidence>
<comment type="similarity">
    <text evidence="1">Belongs to the aldo/keto reductase family.</text>
</comment>
<evidence type="ECO:0000256" key="3">
    <source>
        <dbReference type="PIRSR" id="PIRSR000097-1"/>
    </source>
</evidence>
<feature type="site" description="Lowers pKa of active site Tyr" evidence="5">
    <location>
        <position position="94"/>
    </location>
</feature>
<dbReference type="PROSITE" id="PS00063">
    <property type="entry name" value="ALDOKETO_REDUCTASE_3"/>
    <property type="match status" value="1"/>
</dbReference>
<dbReference type="InterPro" id="IPR036812">
    <property type="entry name" value="NAD(P)_OxRdtase_dom_sf"/>
</dbReference>
<dbReference type="CDD" id="cd19071">
    <property type="entry name" value="AKR_AKR1-5-like"/>
    <property type="match status" value="1"/>
</dbReference>
<evidence type="ECO:0000256" key="2">
    <source>
        <dbReference type="ARBA" id="ARBA00023002"/>
    </source>
</evidence>
<evidence type="ECO:0000256" key="4">
    <source>
        <dbReference type="PIRSR" id="PIRSR000097-2"/>
    </source>
</evidence>
<dbReference type="Proteomes" id="UP000663852">
    <property type="component" value="Unassembled WGS sequence"/>
</dbReference>
<dbReference type="FunFam" id="3.20.20.100:FF:000015">
    <property type="entry name" value="Oxidoreductase, aldo/keto reductase family"/>
    <property type="match status" value="1"/>
</dbReference>
<dbReference type="OrthoDB" id="416253at2759"/>
<dbReference type="Gene3D" id="3.20.20.100">
    <property type="entry name" value="NADP-dependent oxidoreductase domain"/>
    <property type="match status" value="1"/>
</dbReference>
<evidence type="ECO:0000256" key="5">
    <source>
        <dbReference type="PIRSR" id="PIRSR000097-3"/>
    </source>
</evidence>
<dbReference type="AlphaFoldDB" id="A0A814XQR1"/>
<dbReference type="PRINTS" id="PR00069">
    <property type="entry name" value="ALDKETRDTASE"/>
</dbReference>
<dbReference type="InterPro" id="IPR020471">
    <property type="entry name" value="AKR"/>
</dbReference>
<gene>
    <name evidence="8" type="ORF">EDS130_LOCUS26317</name>
    <name evidence="7" type="ORF">XAT740_LOCUS21298</name>
</gene>
<dbReference type="Pfam" id="PF00248">
    <property type="entry name" value="Aldo_ket_red"/>
    <property type="match status" value="1"/>
</dbReference>
<dbReference type="InterPro" id="IPR023210">
    <property type="entry name" value="NADP_OxRdtase_dom"/>
</dbReference>
<feature type="active site" description="Proton donor" evidence="3">
    <location>
        <position position="69"/>
    </location>
</feature>
<dbReference type="SUPFAM" id="SSF51430">
    <property type="entry name" value="NAD(P)-linked oxidoreductase"/>
    <property type="match status" value="1"/>
</dbReference>
<dbReference type="GO" id="GO:0016491">
    <property type="term" value="F:oxidoreductase activity"/>
    <property type="evidence" value="ECO:0007669"/>
    <property type="project" value="UniProtKB-KW"/>
</dbReference>
<dbReference type="PROSITE" id="PS00798">
    <property type="entry name" value="ALDOKETO_REDUCTASE_1"/>
    <property type="match status" value="1"/>
</dbReference>
<evidence type="ECO:0000313" key="7">
    <source>
        <dbReference type="EMBL" id="CAF1157542.1"/>
    </source>
</evidence>
<dbReference type="InterPro" id="IPR018170">
    <property type="entry name" value="Aldo/ket_reductase_CS"/>
</dbReference>
<name>A0A814XQR1_ADIRI</name>
<proteinExistence type="inferred from homology"/>
<comment type="caution">
    <text evidence="8">The sequence shown here is derived from an EMBL/GenBank/DDBJ whole genome shotgun (WGS) entry which is preliminary data.</text>
</comment>
<accession>A0A814XQR1</accession>
<evidence type="ECO:0000313" key="9">
    <source>
        <dbReference type="Proteomes" id="UP000663828"/>
    </source>
</evidence>
<dbReference type="PROSITE" id="PS00062">
    <property type="entry name" value="ALDOKETO_REDUCTASE_2"/>
    <property type="match status" value="1"/>
</dbReference>
<keyword evidence="9" id="KW-1185">Reference proteome</keyword>